<protein>
    <recommendedName>
        <fullName evidence="3">Polymorphic outer membrane protein</fullName>
    </recommendedName>
</protein>
<dbReference type="SUPFAM" id="SSF51126">
    <property type="entry name" value="Pectin lyase-like"/>
    <property type="match status" value="1"/>
</dbReference>
<comment type="caution">
    <text evidence="1">The sequence shown here is derived from an EMBL/GenBank/DDBJ whole genome shotgun (WGS) entry which is preliminary data.</text>
</comment>
<evidence type="ECO:0000313" key="1">
    <source>
        <dbReference type="EMBL" id="MFB9209465.1"/>
    </source>
</evidence>
<organism evidence="1 2">
    <name type="scientific">Nonomuraea spiralis</name>
    <dbReference type="NCBI Taxonomy" id="46182"/>
    <lineage>
        <taxon>Bacteria</taxon>
        <taxon>Bacillati</taxon>
        <taxon>Actinomycetota</taxon>
        <taxon>Actinomycetes</taxon>
        <taxon>Streptosporangiales</taxon>
        <taxon>Streptosporangiaceae</taxon>
        <taxon>Nonomuraea</taxon>
    </lineage>
</organism>
<dbReference type="RefSeq" id="WP_189648262.1">
    <property type="nucleotide sequence ID" value="NZ_BMRC01000006.1"/>
</dbReference>
<accession>A0ABV5J004</accession>
<name>A0ABV5J004_9ACTN</name>
<reference evidence="1 2" key="1">
    <citation type="submission" date="2024-09" db="EMBL/GenBank/DDBJ databases">
        <authorList>
            <person name="Sun Q."/>
            <person name="Mori K."/>
        </authorList>
    </citation>
    <scope>NUCLEOTIDE SEQUENCE [LARGE SCALE GENOMIC DNA]</scope>
    <source>
        <strain evidence="1 2">CCM 3426</strain>
    </source>
</reference>
<dbReference type="InterPro" id="IPR011050">
    <property type="entry name" value="Pectin_lyase_fold/virulence"/>
</dbReference>
<evidence type="ECO:0008006" key="3">
    <source>
        <dbReference type="Google" id="ProtNLM"/>
    </source>
</evidence>
<dbReference type="EMBL" id="JBHMEI010000104">
    <property type="protein sequence ID" value="MFB9209465.1"/>
    <property type="molecule type" value="Genomic_DNA"/>
</dbReference>
<dbReference type="Proteomes" id="UP001589647">
    <property type="component" value="Unassembled WGS sequence"/>
</dbReference>
<sequence length="310" mass="30949">MTNPAIRYSTTMSPFGGDSSMQATRAYRVIGGAVLTAAAFAAGTPAAGANVANVPCAGAALVNAINTAAPGATLFLTPGCTYVLNNSTGPLPSINTPLTIHGQNSTIRRDPTAAPFRLFTVNTNFNLDRVKLMGGDATTSPGGFGGAVAVNNGTTNLDRILVLKNTGTFSGGIGGIGGTIVNVSNSTIQFNSVTRNGGGAANDGRMTFTNSVINNNRAGERGGGIANDGILTVIRSVINDNTANVGGGVANFGPGTVTISRSVINNNRANNAPGGIDNEGAPGSVTLTASVVRGNVPTNCSPTPVPGCIN</sequence>
<gene>
    <name evidence="1" type="ORF">ACFFV7_50350</name>
</gene>
<evidence type="ECO:0000313" key="2">
    <source>
        <dbReference type="Proteomes" id="UP001589647"/>
    </source>
</evidence>
<proteinExistence type="predicted"/>
<keyword evidence="2" id="KW-1185">Reference proteome</keyword>